<accession>A0A564KE44</accession>
<dbReference type="Pfam" id="PF07702">
    <property type="entry name" value="UTRA"/>
    <property type="match status" value="1"/>
</dbReference>
<name>A0A564KE44_9ENTR</name>
<sequence>MDTGLYIKENFRFNDDAGPSMYSQIASFIRHQIRLGVFRVNDKMVTENELCDILKISRTTVRLAMNELLEEGLIVRQRGKGSFIADKKINRKLNSLYNFTDSMREQGIKPRSVVLQSAIVEADEVVANKLNLPEGQRKVFLLRRVRYGDDTPLLLETTAIPYNLCQGIEQHDFEVGSLYDVLKNQYGLNIAHATENIDAIIINKPAAHHLQCHDKVMAGYQIERISFLETGFVFEYTTSVTRADKCSFRIDLFNANQNAGKSRIDFSRQLKR</sequence>
<dbReference type="Gene3D" id="1.10.10.10">
    <property type="entry name" value="Winged helix-like DNA-binding domain superfamily/Winged helix DNA-binding domain"/>
    <property type="match status" value="1"/>
</dbReference>
<dbReference type="Proteomes" id="UP000318370">
    <property type="component" value="Unassembled WGS sequence"/>
</dbReference>
<dbReference type="InterPro" id="IPR000524">
    <property type="entry name" value="Tscrpt_reg_HTH_GntR"/>
</dbReference>
<dbReference type="SMART" id="SM00866">
    <property type="entry name" value="UTRA"/>
    <property type="match status" value="1"/>
</dbReference>
<evidence type="ECO:0000256" key="3">
    <source>
        <dbReference type="ARBA" id="ARBA00023163"/>
    </source>
</evidence>
<reference evidence="5 6" key="1">
    <citation type="submission" date="2019-07" db="EMBL/GenBank/DDBJ databases">
        <authorList>
            <person name="Brisse S."/>
            <person name="Rodrigues C."/>
            <person name="Thorpe H."/>
        </authorList>
    </citation>
    <scope>NUCLEOTIDE SEQUENCE [LARGE SCALE GENOMIC DNA]</scope>
    <source>
        <strain evidence="5">SB6408</strain>
    </source>
</reference>
<dbReference type="Pfam" id="PF00392">
    <property type="entry name" value="GntR"/>
    <property type="match status" value="1"/>
</dbReference>
<proteinExistence type="predicted"/>
<feature type="domain" description="HTH gntR-type" evidence="4">
    <location>
        <begin position="19"/>
        <end position="87"/>
    </location>
</feature>
<keyword evidence="1" id="KW-0805">Transcription regulation</keyword>
<dbReference type="GO" id="GO:0003677">
    <property type="term" value="F:DNA binding"/>
    <property type="evidence" value="ECO:0007669"/>
    <property type="project" value="UniProtKB-KW"/>
</dbReference>
<dbReference type="InterPro" id="IPR036390">
    <property type="entry name" value="WH_DNA-bd_sf"/>
</dbReference>
<evidence type="ECO:0000259" key="4">
    <source>
        <dbReference type="PROSITE" id="PS50949"/>
    </source>
</evidence>
<dbReference type="PANTHER" id="PTHR44846:SF1">
    <property type="entry name" value="MANNOSYL-D-GLYCERATE TRANSPORT_METABOLISM SYSTEM REPRESSOR MNGR-RELATED"/>
    <property type="match status" value="1"/>
</dbReference>
<organism evidence="5 6">
    <name type="scientific">Klebsiella spallanzanii</name>
    <dbReference type="NCBI Taxonomy" id="2587528"/>
    <lineage>
        <taxon>Bacteria</taxon>
        <taxon>Pseudomonadati</taxon>
        <taxon>Pseudomonadota</taxon>
        <taxon>Gammaproteobacteria</taxon>
        <taxon>Enterobacterales</taxon>
        <taxon>Enterobacteriaceae</taxon>
        <taxon>Klebsiella/Raoultella group</taxon>
        <taxon>Klebsiella</taxon>
    </lineage>
</organism>
<evidence type="ECO:0000313" key="5">
    <source>
        <dbReference type="EMBL" id="VUS67563.1"/>
    </source>
</evidence>
<dbReference type="PANTHER" id="PTHR44846">
    <property type="entry name" value="MANNOSYL-D-GLYCERATE TRANSPORT/METABOLISM SYSTEM REPRESSOR MNGR-RELATED"/>
    <property type="match status" value="1"/>
</dbReference>
<dbReference type="GO" id="GO:0045892">
    <property type="term" value="P:negative regulation of DNA-templated transcription"/>
    <property type="evidence" value="ECO:0007669"/>
    <property type="project" value="TreeGrafter"/>
</dbReference>
<dbReference type="RefSeq" id="WP_142462891.1">
    <property type="nucleotide sequence ID" value="NZ_CABGHF010000012.1"/>
</dbReference>
<keyword evidence="2" id="KW-0238">DNA-binding</keyword>
<dbReference type="Gene3D" id="3.40.1410.10">
    <property type="entry name" value="Chorismate lyase-like"/>
    <property type="match status" value="1"/>
</dbReference>
<dbReference type="SMART" id="SM00345">
    <property type="entry name" value="HTH_GNTR"/>
    <property type="match status" value="1"/>
</dbReference>
<dbReference type="GO" id="GO:0003700">
    <property type="term" value="F:DNA-binding transcription factor activity"/>
    <property type="evidence" value="ECO:0007669"/>
    <property type="project" value="InterPro"/>
</dbReference>
<dbReference type="InterPro" id="IPR050679">
    <property type="entry name" value="Bact_HTH_transcr_reg"/>
</dbReference>
<dbReference type="CDD" id="cd07377">
    <property type="entry name" value="WHTH_GntR"/>
    <property type="match status" value="1"/>
</dbReference>
<evidence type="ECO:0000313" key="6">
    <source>
        <dbReference type="Proteomes" id="UP000318370"/>
    </source>
</evidence>
<dbReference type="SUPFAM" id="SSF46785">
    <property type="entry name" value="Winged helix' DNA-binding domain"/>
    <property type="match status" value="1"/>
</dbReference>
<gene>
    <name evidence="5" type="primary">yurK</name>
    <name evidence="5" type="ORF">SB6408_00940</name>
</gene>
<protein>
    <submittedName>
        <fullName evidence="5">Putative HTH-type transcriptional regulator YurK</fullName>
    </submittedName>
</protein>
<keyword evidence="3" id="KW-0804">Transcription</keyword>
<dbReference type="PRINTS" id="PR00035">
    <property type="entry name" value="HTHGNTR"/>
</dbReference>
<dbReference type="PROSITE" id="PS50949">
    <property type="entry name" value="HTH_GNTR"/>
    <property type="match status" value="1"/>
</dbReference>
<dbReference type="SUPFAM" id="SSF64288">
    <property type="entry name" value="Chorismate lyase-like"/>
    <property type="match status" value="1"/>
</dbReference>
<evidence type="ECO:0000256" key="2">
    <source>
        <dbReference type="ARBA" id="ARBA00023125"/>
    </source>
</evidence>
<dbReference type="AlphaFoldDB" id="A0A564KE44"/>
<evidence type="ECO:0000256" key="1">
    <source>
        <dbReference type="ARBA" id="ARBA00023015"/>
    </source>
</evidence>
<dbReference type="InterPro" id="IPR011663">
    <property type="entry name" value="UTRA"/>
</dbReference>
<dbReference type="InterPro" id="IPR036388">
    <property type="entry name" value="WH-like_DNA-bd_sf"/>
</dbReference>
<dbReference type="InterPro" id="IPR028978">
    <property type="entry name" value="Chorismate_lyase_/UTRA_dom_sf"/>
</dbReference>
<dbReference type="EMBL" id="CABGHF010000012">
    <property type="protein sequence ID" value="VUS67563.1"/>
    <property type="molecule type" value="Genomic_DNA"/>
</dbReference>